<evidence type="ECO:0000313" key="3">
    <source>
        <dbReference type="EMBL" id="OOK74656.1"/>
    </source>
</evidence>
<dbReference type="GO" id="GO:0006355">
    <property type="term" value="P:regulation of DNA-templated transcription"/>
    <property type="evidence" value="ECO:0007669"/>
    <property type="project" value="InterPro"/>
</dbReference>
<dbReference type="AlphaFoldDB" id="A0A1V3X763"/>
<dbReference type="EMBL" id="MVBN01000004">
    <property type="protein sequence ID" value="OOK74656.1"/>
    <property type="molecule type" value="Genomic_DNA"/>
</dbReference>
<dbReference type="InterPro" id="IPR036388">
    <property type="entry name" value="WH-like_DNA-bd_sf"/>
</dbReference>
<dbReference type="Proteomes" id="UP000188532">
    <property type="component" value="Unassembled WGS sequence"/>
</dbReference>
<feature type="region of interest" description="Disordered" evidence="1">
    <location>
        <begin position="86"/>
        <end position="107"/>
    </location>
</feature>
<dbReference type="CDD" id="cd00090">
    <property type="entry name" value="HTH_ARSR"/>
    <property type="match status" value="1"/>
</dbReference>
<dbReference type="InterPro" id="IPR005471">
    <property type="entry name" value="Tscrpt_reg_IclR_N"/>
</dbReference>
<dbReference type="GO" id="GO:0003677">
    <property type="term" value="F:DNA binding"/>
    <property type="evidence" value="ECO:0007669"/>
    <property type="project" value="InterPro"/>
</dbReference>
<dbReference type="Pfam" id="PF09339">
    <property type="entry name" value="HTH_IclR"/>
    <property type="match status" value="1"/>
</dbReference>
<dbReference type="InterPro" id="IPR011991">
    <property type="entry name" value="ArsR-like_HTH"/>
</dbReference>
<proteinExistence type="predicted"/>
<organism evidence="3 4">
    <name type="scientific">Mycobacterium kansasii</name>
    <dbReference type="NCBI Taxonomy" id="1768"/>
    <lineage>
        <taxon>Bacteria</taxon>
        <taxon>Bacillati</taxon>
        <taxon>Actinomycetota</taxon>
        <taxon>Actinomycetes</taxon>
        <taxon>Mycobacteriales</taxon>
        <taxon>Mycobacteriaceae</taxon>
        <taxon>Mycobacterium</taxon>
    </lineage>
</organism>
<evidence type="ECO:0000256" key="1">
    <source>
        <dbReference type="SAM" id="MobiDB-lite"/>
    </source>
</evidence>
<dbReference type="SUPFAM" id="SSF46785">
    <property type="entry name" value="Winged helix' DNA-binding domain"/>
    <property type="match status" value="1"/>
</dbReference>
<sequence>MPPLRLAIIDYLAKHPHSSTADIRKELGKPRATVDRQLQALHMLGVLDCEEEEITWSGKDVTRWYYSLTDGINPHALDPQSVPDLALHTPSPHRRGQESSGALHVPSAISGTDFRRPGCLCADQPQPCQWCRQLAS</sequence>
<dbReference type="InterPro" id="IPR036390">
    <property type="entry name" value="WH_DNA-bd_sf"/>
</dbReference>
<comment type="caution">
    <text evidence="3">The sequence shown here is derived from an EMBL/GenBank/DDBJ whole genome shotgun (WGS) entry which is preliminary data.</text>
</comment>
<feature type="domain" description="HTH iclR-type" evidence="2">
    <location>
        <begin position="6"/>
        <end position="47"/>
    </location>
</feature>
<dbReference type="Gene3D" id="1.10.10.10">
    <property type="entry name" value="Winged helix-like DNA-binding domain superfamily/Winged helix DNA-binding domain"/>
    <property type="match status" value="1"/>
</dbReference>
<evidence type="ECO:0000259" key="2">
    <source>
        <dbReference type="Pfam" id="PF09339"/>
    </source>
</evidence>
<evidence type="ECO:0000313" key="4">
    <source>
        <dbReference type="Proteomes" id="UP000188532"/>
    </source>
</evidence>
<gene>
    <name evidence="3" type="ORF">BZL29_4651</name>
</gene>
<protein>
    <submittedName>
        <fullName evidence="3">Bacterial regulatory, arsR family protein</fullName>
    </submittedName>
</protein>
<accession>A0A1V3X763</accession>
<name>A0A1V3X763_MYCKA</name>
<reference evidence="3 4" key="1">
    <citation type="submission" date="2017-02" db="EMBL/GenBank/DDBJ databases">
        <title>Complete genome sequences of Mycobacterium kansasii strains isolated from rhesus macaques.</title>
        <authorList>
            <person name="Panda A."/>
            <person name="Nagaraj S."/>
            <person name="Zhao X."/>
            <person name="Tettelin H."/>
            <person name="Detolla L.J."/>
        </authorList>
    </citation>
    <scope>NUCLEOTIDE SEQUENCE [LARGE SCALE GENOMIC DNA]</scope>
    <source>
        <strain evidence="3 4">11-3469</strain>
    </source>
</reference>